<keyword evidence="2" id="KW-1185">Reference proteome</keyword>
<protein>
    <submittedName>
        <fullName evidence="1">Uncharacterized protein</fullName>
    </submittedName>
</protein>
<evidence type="ECO:0000313" key="1">
    <source>
        <dbReference type="EMBL" id="KAJ1676959.1"/>
    </source>
</evidence>
<evidence type="ECO:0000313" key="2">
    <source>
        <dbReference type="Proteomes" id="UP001145114"/>
    </source>
</evidence>
<reference evidence="1" key="1">
    <citation type="submission" date="2022-06" db="EMBL/GenBank/DDBJ databases">
        <title>Phylogenomic reconstructions and comparative analyses of Kickxellomycotina fungi.</title>
        <authorList>
            <person name="Reynolds N.K."/>
            <person name="Stajich J.E."/>
            <person name="Barry K."/>
            <person name="Grigoriev I.V."/>
            <person name="Crous P."/>
            <person name="Smith M.E."/>
        </authorList>
    </citation>
    <scope>NUCLEOTIDE SEQUENCE</scope>
    <source>
        <strain evidence="1">RSA 2271</strain>
    </source>
</reference>
<gene>
    <name evidence="1" type="ORF">EV182_007170</name>
</gene>
<sequence length="164" mass="17221">MALRDRYGRTQAMVLSMVGLGIFVDTVSMGMITPGIPDLLQSKLRIGDYANGLLYGCFGVILGAVTAGLVSDRYKSRTVPMVAGLLGLIGTITLFATANKFWELVVARISQGVASGVTWTIGLSIVADVVPEEQLGAAMGTTSIGLTLGKYNAALFSSSRNLDN</sequence>
<dbReference type="Proteomes" id="UP001145114">
    <property type="component" value="Unassembled WGS sequence"/>
</dbReference>
<name>A0ACC1HSQ6_9FUNG</name>
<comment type="caution">
    <text evidence="1">The sequence shown here is derived from an EMBL/GenBank/DDBJ whole genome shotgun (WGS) entry which is preliminary data.</text>
</comment>
<dbReference type="EMBL" id="JAMZIH010003229">
    <property type="protein sequence ID" value="KAJ1676959.1"/>
    <property type="molecule type" value="Genomic_DNA"/>
</dbReference>
<organism evidence="1 2">
    <name type="scientific">Spiromyces aspiralis</name>
    <dbReference type="NCBI Taxonomy" id="68401"/>
    <lineage>
        <taxon>Eukaryota</taxon>
        <taxon>Fungi</taxon>
        <taxon>Fungi incertae sedis</taxon>
        <taxon>Zoopagomycota</taxon>
        <taxon>Kickxellomycotina</taxon>
        <taxon>Kickxellomycetes</taxon>
        <taxon>Kickxellales</taxon>
        <taxon>Kickxellaceae</taxon>
        <taxon>Spiromyces</taxon>
    </lineage>
</organism>
<accession>A0ACC1HSQ6</accession>
<proteinExistence type="predicted"/>
<feature type="non-terminal residue" evidence="1">
    <location>
        <position position="164"/>
    </location>
</feature>